<evidence type="ECO:0000313" key="2">
    <source>
        <dbReference type="Proteomes" id="UP000831701"/>
    </source>
</evidence>
<sequence>MKLKEDLNPMLLLLFHLMVWIYTFITFLPSFVLSWASSHDGGFYGSEEERAKRAKARPTLGRPEGPYRAMSATKRLVKSLHPGVDTLDKMFEYAVQRFPHRDCLGTREVISEEDERQSNGKVFKKVVVLGEYRWLSYEEVHTAASQLGSGLASLGQRPKNNIAIFCETRAEWIIAAQACFMYNFQLVTLYSTLGGPAIAHGLNETQVTHIITSRELLETRLKFRWLQHIVVVDNTPTSWPGYPRGISVHNMAAVQKLGARPENAAREREQPLPSDIAVIMYTSGSTGVPKGVMISHSNIIAGITGMAERIPNLCEEDSYIGYLPLAHVLELSAELVCVAHGCRIGYSSPQTLADQVHHYCDVASSSHPKSTKIKRGSKGDTSVLQPTLMAAVPEIMDRIYKNVMTKVEEMNCVQRTLFILAYNYKLEQLSKGYSTPLCDRLVFRKVRSLLGGQTRVLLSGGAPLSAATQRFMNVCFCCPVGQGYGLTETCGAGTISELWDYSTGRVGGPLVCCEIKLKDWVEGGYRSTDKPHPRGEILIGGPNVTMGYYKKEAKNQEDFFVDENGQRWFCTGDIGEFHEDGCLKIIDRKKDLVKLQAGEYVSLGKVEAMLKNSPLVDNICAYANSDEMYVIGFVVPNQKHLMALADQHGVRGSWEELCSSKAMEELALKVITEAALAAQLERFEIPRKIHLSPDPWTPETGLVTDSFKLKRKELKTHYQDDIERMYDVSYETDGVFADVVLLNSCLECHSRSSGWVGSSFRSSFKLLLNLKSTADSQPDKSDGNAYLYILIVMSFYGVFLCGIMLGYFRSKRREKRRINVFTRLVHEEEQREWGALPKKHSLTFPGVSLPFCGNHGNHFGHLQYEGALPSPLACALCTEQSSVSSLCSSADTRFAIEEESDSGTAEEPEENTKGGSENSGDDSG</sequence>
<dbReference type="EMBL" id="CM041552">
    <property type="protein sequence ID" value="KAI3353836.1"/>
    <property type="molecule type" value="Genomic_DNA"/>
</dbReference>
<dbReference type="Proteomes" id="UP000831701">
    <property type="component" value="Chromosome 22"/>
</dbReference>
<organism evidence="1 2">
    <name type="scientific">Scortum barcoo</name>
    <name type="common">barcoo grunter</name>
    <dbReference type="NCBI Taxonomy" id="214431"/>
    <lineage>
        <taxon>Eukaryota</taxon>
        <taxon>Metazoa</taxon>
        <taxon>Chordata</taxon>
        <taxon>Craniata</taxon>
        <taxon>Vertebrata</taxon>
        <taxon>Euteleostomi</taxon>
        <taxon>Actinopterygii</taxon>
        <taxon>Neopterygii</taxon>
        <taxon>Teleostei</taxon>
        <taxon>Neoteleostei</taxon>
        <taxon>Acanthomorphata</taxon>
        <taxon>Eupercaria</taxon>
        <taxon>Centrarchiformes</taxon>
        <taxon>Terapontoidei</taxon>
        <taxon>Terapontidae</taxon>
        <taxon>Scortum</taxon>
    </lineage>
</organism>
<keyword evidence="2" id="KW-1185">Reference proteome</keyword>
<reference evidence="1" key="1">
    <citation type="submission" date="2022-04" db="EMBL/GenBank/DDBJ databases">
        <title>Jade perch genome.</title>
        <authorList>
            <person name="Chao B."/>
        </authorList>
    </citation>
    <scope>NUCLEOTIDE SEQUENCE</scope>
    <source>
        <strain evidence="1">CB-2022</strain>
    </source>
</reference>
<protein>
    <submittedName>
        <fullName evidence="1">Uncharacterized protein</fullName>
    </submittedName>
</protein>
<accession>A0ACB8VE94</accession>
<evidence type="ECO:0000313" key="1">
    <source>
        <dbReference type="EMBL" id="KAI3353836.1"/>
    </source>
</evidence>
<name>A0ACB8VE94_9TELE</name>
<comment type="caution">
    <text evidence="1">The sequence shown here is derived from an EMBL/GenBank/DDBJ whole genome shotgun (WGS) entry which is preliminary data.</text>
</comment>
<proteinExistence type="predicted"/>
<gene>
    <name evidence="1" type="ORF">L3Q82_005053</name>
</gene>